<accession>A0A3M2RQR2</accession>
<dbReference type="EMBL" id="NKUJ01000329">
    <property type="protein sequence ID" value="RMJ07638.1"/>
    <property type="molecule type" value="Genomic_DNA"/>
</dbReference>
<reference evidence="1 2" key="1">
    <citation type="submission" date="2017-06" db="EMBL/GenBank/DDBJ databases">
        <title>Comparative genomic analysis of Ambrosia Fusariam Clade fungi.</title>
        <authorList>
            <person name="Stajich J.E."/>
            <person name="Carrillo J."/>
            <person name="Kijimoto T."/>
            <person name="Eskalen A."/>
            <person name="O'Donnell K."/>
            <person name="Kasson M."/>
        </authorList>
    </citation>
    <scope>NUCLEOTIDE SEQUENCE [LARGE SCALE GENOMIC DNA]</scope>
    <source>
        <strain evidence="1">UCR3666</strain>
    </source>
</reference>
<protein>
    <submittedName>
        <fullName evidence="1">Uncharacterized protein</fullName>
    </submittedName>
</protein>
<comment type="caution">
    <text evidence="1">The sequence shown here is derived from an EMBL/GenBank/DDBJ whole genome shotgun (WGS) entry which is preliminary data.</text>
</comment>
<proteinExistence type="predicted"/>
<evidence type="ECO:0000313" key="1">
    <source>
        <dbReference type="EMBL" id="RMJ07638.1"/>
    </source>
</evidence>
<keyword evidence="2" id="KW-1185">Reference proteome</keyword>
<name>A0A3M2RQR2_9HYPO</name>
<dbReference type="Proteomes" id="UP000277212">
    <property type="component" value="Unassembled WGS sequence"/>
</dbReference>
<dbReference type="OrthoDB" id="10675897at2759"/>
<dbReference type="AlphaFoldDB" id="A0A3M2RQR2"/>
<evidence type="ECO:0000313" key="2">
    <source>
        <dbReference type="Proteomes" id="UP000277212"/>
    </source>
</evidence>
<gene>
    <name evidence="1" type="ORF">CDV36_012746</name>
</gene>
<organism evidence="1 2">
    <name type="scientific">Fusarium kuroshium</name>
    <dbReference type="NCBI Taxonomy" id="2010991"/>
    <lineage>
        <taxon>Eukaryota</taxon>
        <taxon>Fungi</taxon>
        <taxon>Dikarya</taxon>
        <taxon>Ascomycota</taxon>
        <taxon>Pezizomycotina</taxon>
        <taxon>Sordariomycetes</taxon>
        <taxon>Hypocreomycetidae</taxon>
        <taxon>Hypocreales</taxon>
        <taxon>Nectriaceae</taxon>
        <taxon>Fusarium</taxon>
        <taxon>Fusarium solani species complex</taxon>
    </lineage>
</organism>
<sequence length="134" mass="15352">MKQLQTIYSSGEASPFDVDTYGRNAAHFCIQYYNHLEVTKRSDNIESVKILLRFLQRVGVSIHAGTSYDSSMLEFVYRTGGYMLLGPVYDVLASCEPQFDPELDHKRARRTRHLDGGNEFLTVVHDRPDIMEGF</sequence>